<sequence>MTPTCPSILPMFWSTVTAASVISSSLMLALLPLLGSAVAYGVLKCDPNCARCHLQDWDLQWVCYECDEGYTIWRDQCVPPCTTGFYRFGGECKACVDHCDECTGPLEFECTKCSGGYVLDERRLCLTVCLDGEFPLADGSGCAPCHSSCLTCVDSYEIHCTSCLAPNTLVPHVTDATRASTQSSTGMCVAPCPEQNSTFRKTTYYRFCKDCPEHCVRCQSPYTCDECAEGYTLITGRCQLYKDTSEDSRFDDYFGDADDRFADWRPDFNFTKDLWEKMWEEWQNGSWPGGNPFG</sequence>
<feature type="domain" description="EGF-like" evidence="1">
    <location>
        <begin position="210"/>
        <end position="239"/>
    </location>
</feature>
<dbReference type="EMBL" id="CDMY01000356">
    <property type="protein sequence ID" value="CEM05238.1"/>
    <property type="molecule type" value="Genomic_DNA"/>
</dbReference>
<feature type="domain" description="EGF-like" evidence="1">
    <location>
        <begin position="91"/>
        <end position="126"/>
    </location>
</feature>
<dbReference type="InterPro" id="IPR009030">
    <property type="entry name" value="Growth_fac_rcpt_cys_sf"/>
</dbReference>
<evidence type="ECO:0000313" key="3">
    <source>
        <dbReference type="Proteomes" id="UP000041254"/>
    </source>
</evidence>
<gene>
    <name evidence="2" type="ORF">Vbra_14189</name>
</gene>
<dbReference type="InterPro" id="IPR000742">
    <property type="entry name" value="EGF"/>
</dbReference>
<dbReference type="InterPro" id="IPR052798">
    <property type="entry name" value="Giardia_VSA"/>
</dbReference>
<dbReference type="AlphaFoldDB" id="A0A0G4F0I2"/>
<dbReference type="PANTHER" id="PTHR23275:SF100">
    <property type="entry name" value="EGF-LIKE DOMAIN-CONTAINING PROTEIN"/>
    <property type="match status" value="1"/>
</dbReference>
<evidence type="ECO:0000313" key="2">
    <source>
        <dbReference type="EMBL" id="CEM05238.1"/>
    </source>
</evidence>
<accession>A0A0G4F0I2</accession>
<reference evidence="2 3" key="1">
    <citation type="submission" date="2014-11" db="EMBL/GenBank/DDBJ databases">
        <authorList>
            <person name="Zhu J."/>
            <person name="Qi W."/>
            <person name="Song R."/>
        </authorList>
    </citation>
    <scope>NUCLEOTIDE SEQUENCE [LARGE SCALE GENOMIC DNA]</scope>
</reference>
<dbReference type="SUPFAM" id="SSF57184">
    <property type="entry name" value="Growth factor receptor domain"/>
    <property type="match status" value="1"/>
</dbReference>
<feature type="domain" description="EGF-like" evidence="1">
    <location>
        <begin position="44"/>
        <end position="78"/>
    </location>
</feature>
<keyword evidence="3" id="KW-1185">Reference proteome</keyword>
<dbReference type="SMART" id="SM00181">
    <property type="entry name" value="EGF"/>
    <property type="match status" value="3"/>
</dbReference>
<organism evidence="2 3">
    <name type="scientific">Vitrella brassicaformis (strain CCMP3155)</name>
    <dbReference type="NCBI Taxonomy" id="1169540"/>
    <lineage>
        <taxon>Eukaryota</taxon>
        <taxon>Sar</taxon>
        <taxon>Alveolata</taxon>
        <taxon>Colpodellida</taxon>
        <taxon>Vitrellaceae</taxon>
        <taxon>Vitrella</taxon>
    </lineage>
</organism>
<dbReference type="Gene3D" id="2.10.220.10">
    <property type="entry name" value="Hormone Receptor, Insulin-like Growth Factor Receptor 1, Chain A, domain 2"/>
    <property type="match status" value="3"/>
</dbReference>
<dbReference type="SMART" id="SM00261">
    <property type="entry name" value="FU"/>
    <property type="match status" value="4"/>
</dbReference>
<proteinExistence type="predicted"/>
<dbReference type="OrthoDB" id="19903at2759"/>
<name>A0A0G4F0I2_VITBC</name>
<dbReference type="VEuPathDB" id="CryptoDB:Vbra_14189"/>
<dbReference type="InterPro" id="IPR006212">
    <property type="entry name" value="Furin_repeat"/>
</dbReference>
<evidence type="ECO:0000259" key="1">
    <source>
        <dbReference type="SMART" id="SM00181"/>
    </source>
</evidence>
<dbReference type="STRING" id="1169540.A0A0G4F0I2"/>
<dbReference type="OMA" id="PLEFECT"/>
<dbReference type="PANTHER" id="PTHR23275">
    <property type="entry name" value="CABRIOLET.-RELATED"/>
    <property type="match status" value="1"/>
</dbReference>
<dbReference type="InParanoid" id="A0A0G4F0I2"/>
<dbReference type="Proteomes" id="UP000041254">
    <property type="component" value="Unassembled WGS sequence"/>
</dbReference>
<protein>
    <recommendedName>
        <fullName evidence="1">EGF-like domain-containing protein</fullName>
    </recommendedName>
</protein>
<dbReference type="CDD" id="cd00064">
    <property type="entry name" value="FU"/>
    <property type="match status" value="1"/>
</dbReference>